<protein>
    <submittedName>
        <fullName evidence="1">Uncharacterized protein</fullName>
    </submittedName>
</protein>
<dbReference type="EnsemblMetazoa" id="G8440.1">
    <property type="protein sequence ID" value="G8440.1:cds"/>
    <property type="gene ID" value="G8440"/>
</dbReference>
<evidence type="ECO:0000313" key="1">
    <source>
        <dbReference type="EnsemblMetazoa" id="G8440.1:cds"/>
    </source>
</evidence>
<dbReference type="AlphaFoldDB" id="A0A8W8NZD4"/>
<name>A0A8W8NZD4_MAGGI</name>
<sequence>MKPTDTSTEDRMTQDFSLRRNGFKHADQEGRPFVPFSPLPPTLIARALDEQTVEHGLMVTSSSSSVNLNEAIQATVNAAMIQMVMNNTGDHATVARYDIYCC</sequence>
<proteinExistence type="predicted"/>
<dbReference type="Proteomes" id="UP000005408">
    <property type="component" value="Unassembled WGS sequence"/>
</dbReference>
<accession>A0A8W8NZD4</accession>
<reference evidence="1" key="1">
    <citation type="submission" date="2022-08" db="UniProtKB">
        <authorList>
            <consortium name="EnsemblMetazoa"/>
        </authorList>
    </citation>
    <scope>IDENTIFICATION</scope>
    <source>
        <strain evidence="1">05x7-T-G4-1.051#20</strain>
    </source>
</reference>
<keyword evidence="2" id="KW-1185">Reference proteome</keyword>
<evidence type="ECO:0000313" key="2">
    <source>
        <dbReference type="Proteomes" id="UP000005408"/>
    </source>
</evidence>
<organism evidence="1 2">
    <name type="scientific">Magallana gigas</name>
    <name type="common">Pacific oyster</name>
    <name type="synonym">Crassostrea gigas</name>
    <dbReference type="NCBI Taxonomy" id="29159"/>
    <lineage>
        <taxon>Eukaryota</taxon>
        <taxon>Metazoa</taxon>
        <taxon>Spiralia</taxon>
        <taxon>Lophotrochozoa</taxon>
        <taxon>Mollusca</taxon>
        <taxon>Bivalvia</taxon>
        <taxon>Autobranchia</taxon>
        <taxon>Pteriomorphia</taxon>
        <taxon>Ostreida</taxon>
        <taxon>Ostreoidea</taxon>
        <taxon>Ostreidae</taxon>
        <taxon>Magallana</taxon>
    </lineage>
</organism>